<accession>E6K224</accession>
<reference evidence="8 9" key="1">
    <citation type="submission" date="2010-12" db="EMBL/GenBank/DDBJ databases">
        <authorList>
            <person name="Muzny D."/>
            <person name="Qin X."/>
            <person name="Buhay C."/>
            <person name="Dugan-Rocha S."/>
            <person name="Ding Y."/>
            <person name="Chen G."/>
            <person name="Hawes A."/>
            <person name="Holder M."/>
            <person name="Jhangiani S."/>
            <person name="Johnson A."/>
            <person name="Khan Z."/>
            <person name="Li Z."/>
            <person name="Liu W."/>
            <person name="Liu X."/>
            <person name="Perez L."/>
            <person name="Shen H."/>
            <person name="Wang Q."/>
            <person name="Watt J."/>
            <person name="Xi L."/>
            <person name="Xin Y."/>
            <person name="Zhou J."/>
            <person name="Deng J."/>
            <person name="Jiang H."/>
            <person name="Liu Y."/>
            <person name="Qu J."/>
            <person name="Song X.-Z."/>
            <person name="Zhang L."/>
            <person name="Villasana D."/>
            <person name="Johnson A."/>
            <person name="Liu J."/>
            <person name="Liyanage D."/>
            <person name="Lorensuhewa L."/>
            <person name="Robinson T."/>
            <person name="Song A."/>
            <person name="Song B.-B."/>
            <person name="Dinh H."/>
            <person name="Thornton R."/>
            <person name="Coyle M."/>
            <person name="Francisco L."/>
            <person name="Jackson L."/>
            <person name="Javaid M."/>
            <person name="Korchina V."/>
            <person name="Kovar C."/>
            <person name="Mata R."/>
            <person name="Mathew T."/>
            <person name="Ngo R."/>
            <person name="Nguyen L."/>
            <person name="Nguyen N."/>
            <person name="Okwuonu G."/>
            <person name="Ongeri F."/>
            <person name="Pham C."/>
            <person name="Simmons D."/>
            <person name="Wilczek-Boney K."/>
            <person name="Hale W."/>
            <person name="Jakkamsetti A."/>
            <person name="Pham P."/>
            <person name="Ruth R."/>
            <person name="San Lucas F."/>
            <person name="Warren J."/>
            <person name="Zhang J."/>
            <person name="Zhao Z."/>
            <person name="Zhou C."/>
            <person name="Zhu D."/>
            <person name="Lee S."/>
            <person name="Bess C."/>
            <person name="Blankenburg K."/>
            <person name="Forbes L."/>
            <person name="Fu Q."/>
            <person name="Gubbala S."/>
            <person name="Hirani K."/>
            <person name="Jayaseelan J.C."/>
            <person name="Lara F."/>
            <person name="Munidasa M."/>
            <person name="Palculict T."/>
            <person name="Patil S."/>
            <person name="Pu L.-L."/>
            <person name="Saada N."/>
            <person name="Tang L."/>
            <person name="Weissenberger G."/>
            <person name="Zhu Y."/>
            <person name="Hemphill L."/>
            <person name="Shang Y."/>
            <person name="Youmans B."/>
            <person name="Ayvaz T."/>
            <person name="Ross M."/>
            <person name="Santibanez J."/>
            <person name="Aqrawi P."/>
            <person name="Gross S."/>
            <person name="Joshi V."/>
            <person name="Fowler G."/>
            <person name="Nazareth L."/>
            <person name="Reid J."/>
            <person name="Worley K."/>
            <person name="Petrosino J."/>
            <person name="Highlander S."/>
            <person name="Gibbs R."/>
        </authorList>
    </citation>
    <scope>NUCLEOTIDE SEQUENCE [LARGE SCALE GENOMIC DNA]</scope>
    <source>
        <strain evidence="8 9">DSM 10105</strain>
    </source>
</reference>
<dbReference type="Proteomes" id="UP000004946">
    <property type="component" value="Chromosome"/>
</dbReference>
<keyword evidence="2" id="KW-0229">DNA integration</keyword>
<dbReference type="PATRIC" id="fig|864564.6.peg.204"/>
<dbReference type="Pfam" id="PF13495">
    <property type="entry name" value="Phage_int_SAM_4"/>
    <property type="match status" value="1"/>
</dbReference>
<gene>
    <name evidence="8" type="ORF">HMPREF0620_1497</name>
</gene>
<keyword evidence="4" id="KW-0233">DNA recombination</keyword>
<dbReference type="eggNOG" id="COG4974">
    <property type="taxonomic scope" value="Bacteria"/>
</dbReference>
<dbReference type="AlphaFoldDB" id="E6K224"/>
<feature type="domain" description="Tyr recombinase" evidence="6">
    <location>
        <begin position="109"/>
        <end position="269"/>
    </location>
</feature>
<keyword evidence="3 5" id="KW-0238">DNA-binding</keyword>
<sequence>MEYPTHRQPPQEWVPLLDQWVKYLRIRGCTPATIENWWYNVSRLALILNKPVYQISDEDIIDYMDRGLSANGIRNNRNAFNSFFDYLITAGLREDNPLAALPKVKRDKHKMRPASRQQVEKGLHDPDPTARLMVMMLADLGVRRSELAQIRKEDLIQEDKYTTIIIHGKGDKDRILPLSQRLQQILTAMPDGYLFPGRFHGHVHPDTVYRYVKRATGATPHAIRRRFATDLWHATGDAVKVQGMLGHESLATTQAYIYSTQDDLKQAVDQLVIYRQHRQA</sequence>
<dbReference type="HOGENOM" id="CLU_027562_9_7_11"/>
<organism evidence="8 9">
    <name type="scientific">Parascardovia denticolens DSM 10105 = JCM 12538</name>
    <dbReference type="NCBI Taxonomy" id="864564"/>
    <lineage>
        <taxon>Bacteria</taxon>
        <taxon>Bacillati</taxon>
        <taxon>Actinomycetota</taxon>
        <taxon>Actinomycetes</taxon>
        <taxon>Bifidobacteriales</taxon>
        <taxon>Bifidobacteriaceae</taxon>
        <taxon>Parascardovia</taxon>
    </lineage>
</organism>
<dbReference type="SUPFAM" id="SSF56349">
    <property type="entry name" value="DNA breaking-rejoining enzymes"/>
    <property type="match status" value="1"/>
</dbReference>
<evidence type="ECO:0000313" key="9">
    <source>
        <dbReference type="Proteomes" id="UP000004946"/>
    </source>
</evidence>
<name>E6K224_PARDN</name>
<dbReference type="InterPro" id="IPR050090">
    <property type="entry name" value="Tyrosine_recombinase_XerCD"/>
</dbReference>
<dbReference type="InterPro" id="IPR010998">
    <property type="entry name" value="Integrase_recombinase_N"/>
</dbReference>
<dbReference type="InterPro" id="IPR044068">
    <property type="entry name" value="CB"/>
</dbReference>
<dbReference type="PANTHER" id="PTHR30349">
    <property type="entry name" value="PHAGE INTEGRASE-RELATED"/>
    <property type="match status" value="1"/>
</dbReference>
<dbReference type="Gene3D" id="1.10.150.130">
    <property type="match status" value="1"/>
</dbReference>
<dbReference type="KEGG" id="pdo:PSDT_0183"/>
<dbReference type="InterPro" id="IPR002104">
    <property type="entry name" value="Integrase_catalytic"/>
</dbReference>
<dbReference type="PANTHER" id="PTHR30349:SF41">
    <property type="entry name" value="INTEGRASE_RECOMBINASE PROTEIN MJ0367-RELATED"/>
    <property type="match status" value="1"/>
</dbReference>
<feature type="domain" description="Core-binding (CB)" evidence="7">
    <location>
        <begin position="11"/>
        <end position="88"/>
    </location>
</feature>
<dbReference type="PROSITE" id="PS51898">
    <property type="entry name" value="TYR_RECOMBINASE"/>
    <property type="match status" value="1"/>
</dbReference>
<comment type="similarity">
    <text evidence="1">Belongs to the 'phage' integrase family.</text>
</comment>
<dbReference type="InterPro" id="IPR013762">
    <property type="entry name" value="Integrase-like_cat_sf"/>
</dbReference>
<evidence type="ECO:0000256" key="1">
    <source>
        <dbReference type="ARBA" id="ARBA00008857"/>
    </source>
</evidence>
<dbReference type="InterPro" id="IPR004107">
    <property type="entry name" value="Integrase_SAM-like_N"/>
</dbReference>
<evidence type="ECO:0000256" key="2">
    <source>
        <dbReference type="ARBA" id="ARBA00022908"/>
    </source>
</evidence>
<dbReference type="GO" id="GO:0006310">
    <property type="term" value="P:DNA recombination"/>
    <property type="evidence" value="ECO:0007669"/>
    <property type="project" value="UniProtKB-KW"/>
</dbReference>
<dbReference type="EMBL" id="AEON01000002">
    <property type="protein sequence ID" value="EFT82812.1"/>
    <property type="molecule type" value="Genomic_DNA"/>
</dbReference>
<evidence type="ECO:0000259" key="7">
    <source>
        <dbReference type="PROSITE" id="PS51900"/>
    </source>
</evidence>
<proteinExistence type="inferred from homology"/>
<dbReference type="PROSITE" id="PS51900">
    <property type="entry name" value="CB"/>
    <property type="match status" value="1"/>
</dbReference>
<dbReference type="Pfam" id="PF00589">
    <property type="entry name" value="Phage_integrase"/>
    <property type="match status" value="1"/>
</dbReference>
<evidence type="ECO:0000256" key="5">
    <source>
        <dbReference type="PROSITE-ProRule" id="PRU01248"/>
    </source>
</evidence>
<dbReference type="InterPro" id="IPR011010">
    <property type="entry name" value="DNA_brk_join_enz"/>
</dbReference>
<evidence type="ECO:0000256" key="3">
    <source>
        <dbReference type="ARBA" id="ARBA00023125"/>
    </source>
</evidence>
<evidence type="ECO:0000256" key="4">
    <source>
        <dbReference type="ARBA" id="ARBA00023172"/>
    </source>
</evidence>
<evidence type="ECO:0000313" key="8">
    <source>
        <dbReference type="EMBL" id="EFT82812.1"/>
    </source>
</evidence>
<protein>
    <submittedName>
        <fullName evidence="8">Site-specific recombinase, phage integrase family</fullName>
    </submittedName>
</protein>
<keyword evidence="9" id="KW-1185">Reference proteome</keyword>
<dbReference type="Gene3D" id="1.10.443.10">
    <property type="entry name" value="Intergrase catalytic core"/>
    <property type="match status" value="1"/>
</dbReference>
<dbReference type="GO" id="GO:0003677">
    <property type="term" value="F:DNA binding"/>
    <property type="evidence" value="ECO:0007669"/>
    <property type="project" value="UniProtKB-UniRule"/>
</dbReference>
<comment type="caution">
    <text evidence="8">The sequence shown here is derived from an EMBL/GenBank/DDBJ whole genome shotgun (WGS) entry which is preliminary data.</text>
</comment>
<dbReference type="RefSeq" id="WP_006289532.1">
    <property type="nucleotide sequence ID" value="NZ_AP012333.1"/>
</dbReference>
<dbReference type="GO" id="GO:0015074">
    <property type="term" value="P:DNA integration"/>
    <property type="evidence" value="ECO:0007669"/>
    <property type="project" value="UniProtKB-KW"/>
</dbReference>
<evidence type="ECO:0000259" key="6">
    <source>
        <dbReference type="PROSITE" id="PS51898"/>
    </source>
</evidence>